<feature type="compositionally biased region" description="Polar residues" evidence="1">
    <location>
        <begin position="122"/>
        <end position="132"/>
    </location>
</feature>
<proteinExistence type="predicted"/>
<evidence type="ECO:0000313" key="3">
    <source>
        <dbReference type="Proteomes" id="UP000507470"/>
    </source>
</evidence>
<dbReference type="AlphaFoldDB" id="A0A6J8ELX6"/>
<sequence length="438" mass="51038">MEPKRRKSGSSLKESRDIMPCTHTLNWNTDDQETDREFEEGGSDVMELKVVRPDKMLFEKTTHDTEPANSEDIKEMKSCEQINIEAVNKMTTNASQQTKVFEHDKTLCEKITNEAGPVYSKYTSKNRFGQQTKDCKPHERIKSKSAGKENNEAMLTRSKDNEKNESVENEQDDFQKIRSDTRNKNTKQSQYEQSSGSKCEDQKHLKTPSEKRNNDAVITISTDQETHEPVKHKKAKWQLNNTHVVFGESVALKCSLATNICKNDSSRRWSKCRYQEFLITNGKSTNPNKYREVLSPDCYTSYLIINNFTKEDMNVEYTFGYSTEEFSRELQLERSMYTRYPENETTTSEVNCKKNNLSFILKLVDINPVPNCTMVVMNDTITSEGNVHNTSEYFSNIEYRFHYQLQHDYSKRKIRAWCDFGTKNVTVFDVFFKCNGMY</sequence>
<feature type="compositionally biased region" description="Basic and acidic residues" evidence="1">
    <location>
        <begin position="198"/>
        <end position="214"/>
    </location>
</feature>
<feature type="compositionally biased region" description="Basic and acidic residues" evidence="1">
    <location>
        <begin position="133"/>
        <end position="166"/>
    </location>
</feature>
<feature type="region of interest" description="Disordered" evidence="1">
    <location>
        <begin position="56"/>
        <end position="75"/>
    </location>
</feature>
<dbReference type="Gene3D" id="2.60.40.10">
    <property type="entry name" value="Immunoglobulins"/>
    <property type="match status" value="1"/>
</dbReference>
<evidence type="ECO:0000313" key="2">
    <source>
        <dbReference type="EMBL" id="CAC5420762.1"/>
    </source>
</evidence>
<dbReference type="Proteomes" id="UP000507470">
    <property type="component" value="Unassembled WGS sequence"/>
</dbReference>
<protein>
    <recommendedName>
        <fullName evidence="4">Ig-like domain-containing protein</fullName>
    </recommendedName>
</protein>
<dbReference type="SUPFAM" id="SSF48726">
    <property type="entry name" value="Immunoglobulin"/>
    <property type="match status" value="1"/>
</dbReference>
<feature type="compositionally biased region" description="Polar residues" evidence="1">
    <location>
        <begin position="186"/>
        <end position="197"/>
    </location>
</feature>
<accession>A0A6J8ELX6</accession>
<dbReference type="InterPro" id="IPR036179">
    <property type="entry name" value="Ig-like_dom_sf"/>
</dbReference>
<evidence type="ECO:0008006" key="4">
    <source>
        <dbReference type="Google" id="ProtNLM"/>
    </source>
</evidence>
<reference evidence="2 3" key="1">
    <citation type="submission" date="2020-06" db="EMBL/GenBank/DDBJ databases">
        <authorList>
            <person name="Li R."/>
            <person name="Bekaert M."/>
        </authorList>
    </citation>
    <scope>NUCLEOTIDE SEQUENCE [LARGE SCALE GENOMIC DNA]</scope>
    <source>
        <strain evidence="3">wild</strain>
    </source>
</reference>
<gene>
    <name evidence="2" type="ORF">MCOR_52953</name>
</gene>
<feature type="compositionally biased region" description="Acidic residues" evidence="1">
    <location>
        <begin position="30"/>
        <end position="42"/>
    </location>
</feature>
<name>A0A6J8ELX6_MYTCO</name>
<feature type="region of interest" description="Disordered" evidence="1">
    <location>
        <begin position="1"/>
        <end position="42"/>
    </location>
</feature>
<feature type="region of interest" description="Disordered" evidence="1">
    <location>
        <begin position="122"/>
        <end position="216"/>
    </location>
</feature>
<evidence type="ECO:0000256" key="1">
    <source>
        <dbReference type="SAM" id="MobiDB-lite"/>
    </source>
</evidence>
<feature type="compositionally biased region" description="Basic and acidic residues" evidence="1">
    <location>
        <begin position="173"/>
        <end position="183"/>
    </location>
</feature>
<dbReference type="EMBL" id="CACVKT020009166">
    <property type="protein sequence ID" value="CAC5420762.1"/>
    <property type="molecule type" value="Genomic_DNA"/>
</dbReference>
<dbReference type="InterPro" id="IPR013783">
    <property type="entry name" value="Ig-like_fold"/>
</dbReference>
<keyword evidence="3" id="KW-1185">Reference proteome</keyword>
<organism evidence="2 3">
    <name type="scientific">Mytilus coruscus</name>
    <name type="common">Sea mussel</name>
    <dbReference type="NCBI Taxonomy" id="42192"/>
    <lineage>
        <taxon>Eukaryota</taxon>
        <taxon>Metazoa</taxon>
        <taxon>Spiralia</taxon>
        <taxon>Lophotrochozoa</taxon>
        <taxon>Mollusca</taxon>
        <taxon>Bivalvia</taxon>
        <taxon>Autobranchia</taxon>
        <taxon>Pteriomorphia</taxon>
        <taxon>Mytilida</taxon>
        <taxon>Mytiloidea</taxon>
        <taxon>Mytilidae</taxon>
        <taxon>Mytilinae</taxon>
        <taxon>Mytilus</taxon>
    </lineage>
</organism>